<evidence type="ECO:0000313" key="2">
    <source>
        <dbReference type="Proteomes" id="UP000447355"/>
    </source>
</evidence>
<dbReference type="AlphaFoldDB" id="A0A845H1H1"/>
<dbReference type="EMBL" id="WWCX01000144">
    <property type="protein sequence ID" value="MYM98737.1"/>
    <property type="molecule type" value="Genomic_DNA"/>
</dbReference>
<sequence length="288" mass="32127">MVAKERTKNQVAATVVDVAIPTNIEQISNDYQIMTTGSFPRDPSNRKAILVLQQHDLEKCAYEPGAAQSLFDEEAYILPFPIRPQGEVSPALRNIIDAGLARPGSMLVQSPFDGDSYEEASLAPQRFALGKHMHFSTLCMYLGAKEVSVEQIDLRTRTGKSSVDLKAERLGATGQLSIEAEELERFRAQMNLCDEFAGSPPDIAAAERLLRRTGLLADPNMCTLLEMRREGMNRLLTRKLTLNLSNEAKSNLNVVGRLKVPKFVTLSVEYERVIKEQHDYTLTVVVKF</sequence>
<dbReference type="Proteomes" id="UP000447355">
    <property type="component" value="Unassembled WGS sequence"/>
</dbReference>
<protein>
    <submittedName>
        <fullName evidence="1">Uncharacterized protein</fullName>
    </submittedName>
</protein>
<comment type="caution">
    <text evidence="1">The sequence shown here is derived from an EMBL/GenBank/DDBJ whole genome shotgun (WGS) entry which is preliminary data.</text>
</comment>
<dbReference type="RefSeq" id="WP_161087538.1">
    <property type="nucleotide sequence ID" value="NZ_WWCX01000144.1"/>
</dbReference>
<reference evidence="1" key="1">
    <citation type="submission" date="2019-12" db="EMBL/GenBank/DDBJ databases">
        <title>Novel species isolated from a subtropical stream in China.</title>
        <authorList>
            <person name="Lu H."/>
        </authorList>
    </citation>
    <scope>NUCLEOTIDE SEQUENCE [LARGE SCALE GENOMIC DNA]</scope>
    <source>
        <strain evidence="1">FT81W</strain>
    </source>
</reference>
<evidence type="ECO:0000313" key="1">
    <source>
        <dbReference type="EMBL" id="MYM98737.1"/>
    </source>
</evidence>
<name>A0A845H1H1_9BURK</name>
<accession>A0A845H1H1</accession>
<gene>
    <name evidence="1" type="ORF">GTP90_33330</name>
</gene>
<proteinExistence type="predicted"/>
<organism evidence="1 2">
    <name type="scientific">Duganella vulcania</name>
    <dbReference type="NCBI Taxonomy" id="2692166"/>
    <lineage>
        <taxon>Bacteria</taxon>
        <taxon>Pseudomonadati</taxon>
        <taxon>Pseudomonadota</taxon>
        <taxon>Betaproteobacteria</taxon>
        <taxon>Burkholderiales</taxon>
        <taxon>Oxalobacteraceae</taxon>
        <taxon>Telluria group</taxon>
        <taxon>Duganella</taxon>
    </lineage>
</organism>